<name>A0A0M9AEK8_THEAQ</name>
<evidence type="ECO:0000313" key="9">
    <source>
        <dbReference type="Proteomes" id="UP000037685"/>
    </source>
</evidence>
<feature type="binding site" evidence="5">
    <location>
        <position position="130"/>
    </location>
    <ligand>
        <name>AMP</name>
        <dbReference type="ChEBI" id="CHEBI:456215"/>
    </ligand>
</feature>
<dbReference type="NCBIfam" id="NF011101">
    <property type="entry name" value="PRK14528.1"/>
    <property type="match status" value="1"/>
</dbReference>
<protein>
    <recommendedName>
        <fullName evidence="5 7">Adenylate kinase</fullName>
        <shortName evidence="5">AK</shortName>
        <ecNumber evidence="5 7">2.7.4.3</ecNumber>
    </recommendedName>
    <alternativeName>
        <fullName evidence="5">ATP-AMP transphosphorylase</fullName>
    </alternativeName>
    <alternativeName>
        <fullName evidence="5">ATP:AMP phosphotransferase</fullName>
    </alternativeName>
    <alternativeName>
        <fullName evidence="5">Adenylate monophosphate kinase</fullName>
    </alternativeName>
</protein>
<evidence type="ECO:0000256" key="6">
    <source>
        <dbReference type="RuleBase" id="RU003330"/>
    </source>
</evidence>
<feature type="binding site" evidence="5">
    <location>
        <position position="141"/>
    </location>
    <ligand>
        <name>AMP</name>
        <dbReference type="ChEBI" id="CHEBI:456215"/>
    </ligand>
</feature>
<evidence type="ECO:0000256" key="3">
    <source>
        <dbReference type="ARBA" id="ARBA00022741"/>
    </source>
</evidence>
<feature type="binding site" evidence="5">
    <location>
        <position position="124"/>
    </location>
    <ligand>
        <name>ATP</name>
        <dbReference type="ChEBI" id="CHEBI:30616"/>
    </ligand>
</feature>
<dbReference type="PANTHER" id="PTHR23359">
    <property type="entry name" value="NUCLEOTIDE KINASE"/>
    <property type="match status" value="1"/>
</dbReference>
<accession>A0A0M9AEK8</accession>
<comment type="subunit">
    <text evidence="5 7">Monomer.</text>
</comment>
<dbReference type="NCBIfam" id="NF011105">
    <property type="entry name" value="PRK14532.1"/>
    <property type="match status" value="1"/>
</dbReference>
<dbReference type="EMBL" id="LHCI01000106">
    <property type="protein sequence ID" value="KOX89858.1"/>
    <property type="molecule type" value="Genomic_DNA"/>
</dbReference>
<evidence type="ECO:0000256" key="1">
    <source>
        <dbReference type="ARBA" id="ARBA00022679"/>
    </source>
</evidence>
<organism evidence="8 9">
    <name type="scientific">Thermus aquaticus</name>
    <dbReference type="NCBI Taxonomy" id="271"/>
    <lineage>
        <taxon>Bacteria</taxon>
        <taxon>Thermotogati</taxon>
        <taxon>Deinococcota</taxon>
        <taxon>Deinococci</taxon>
        <taxon>Thermales</taxon>
        <taxon>Thermaceae</taxon>
        <taxon>Thermus</taxon>
    </lineage>
</organism>
<dbReference type="InterPro" id="IPR000850">
    <property type="entry name" value="Adenylat/UMP-CMP_kin"/>
</dbReference>
<dbReference type="NCBIfam" id="NF001381">
    <property type="entry name" value="PRK00279.1-3"/>
    <property type="match status" value="1"/>
</dbReference>
<dbReference type="GO" id="GO:0004017">
    <property type="term" value="F:AMP kinase activity"/>
    <property type="evidence" value="ECO:0007669"/>
    <property type="project" value="UniProtKB-UniRule"/>
</dbReference>
<comment type="subcellular location">
    <subcellularLocation>
        <location evidence="5 7">Cytoplasm</location>
    </subcellularLocation>
</comment>
<comment type="pathway">
    <text evidence="5">Purine metabolism; AMP biosynthesis via salvage pathway; AMP from ADP: step 1/1.</text>
</comment>
<dbReference type="Pfam" id="PF00406">
    <property type="entry name" value="ADK"/>
    <property type="match status" value="1"/>
</dbReference>
<comment type="similarity">
    <text evidence="5 6">Belongs to the adenylate kinase family.</text>
</comment>
<dbReference type="PRINTS" id="PR00094">
    <property type="entry name" value="ADENYLTKNASE"/>
</dbReference>
<feature type="binding site" evidence="5">
    <location>
        <position position="33"/>
    </location>
    <ligand>
        <name>AMP</name>
        <dbReference type="ChEBI" id="CHEBI:456215"/>
    </ligand>
</feature>
<comment type="function">
    <text evidence="5">Catalyzes the reversible transfer of the terminal phosphate group between ATP and AMP. Plays an important role in cellular energy homeostasis and in adenine nucleotide metabolism.</text>
</comment>
<dbReference type="Proteomes" id="UP000037685">
    <property type="component" value="Unassembled WGS sequence"/>
</dbReference>
<proteinExistence type="inferred from homology"/>
<feature type="binding site" evidence="5">
    <location>
        <begin position="82"/>
        <end position="85"/>
    </location>
    <ligand>
        <name>AMP</name>
        <dbReference type="ChEBI" id="CHEBI:456215"/>
    </ligand>
</feature>
<dbReference type="GO" id="GO:0044209">
    <property type="term" value="P:AMP salvage"/>
    <property type="evidence" value="ECO:0007669"/>
    <property type="project" value="UniProtKB-UniRule"/>
</dbReference>
<dbReference type="Gene3D" id="3.40.50.300">
    <property type="entry name" value="P-loop containing nucleotide triphosphate hydrolases"/>
    <property type="match status" value="1"/>
</dbReference>
<dbReference type="NCBIfam" id="NF011100">
    <property type="entry name" value="PRK14527.1"/>
    <property type="match status" value="1"/>
</dbReference>
<evidence type="ECO:0000256" key="2">
    <source>
        <dbReference type="ARBA" id="ARBA00022727"/>
    </source>
</evidence>
<dbReference type="PROSITE" id="PS00113">
    <property type="entry name" value="ADENYLATE_KINASE"/>
    <property type="match status" value="1"/>
</dbReference>
<sequence>MGEAVIFLGPPGAGKGTQAARLAEELSFKKLSTGDILRDHVARGTPLGLQVKPIMDRGDLVPDDLILALIREELSDRVIFDGFPRTIPQAEALDRLLEETGTRLLGVVLVEVPEEELLRRMLKRAELEGRSDDNEETIRRRLQVYREKTEPLIQYYEKTGALRRVDGLGTPDEVYARIRAALGI</sequence>
<comment type="catalytic activity">
    <reaction evidence="5 7">
        <text>AMP + ATP = 2 ADP</text>
        <dbReference type="Rhea" id="RHEA:12973"/>
        <dbReference type="ChEBI" id="CHEBI:30616"/>
        <dbReference type="ChEBI" id="CHEBI:456215"/>
        <dbReference type="ChEBI" id="CHEBI:456216"/>
        <dbReference type="EC" id="2.7.4.3"/>
    </reaction>
</comment>
<keyword evidence="4 5" id="KW-0418">Kinase</keyword>
<dbReference type="AlphaFoldDB" id="A0A0M9AEK8"/>
<evidence type="ECO:0000256" key="7">
    <source>
        <dbReference type="RuleBase" id="RU003331"/>
    </source>
</evidence>
<dbReference type="RefSeq" id="WP_053767573.1">
    <property type="nucleotide sequence ID" value="NZ_LHCI01000106.1"/>
</dbReference>
<keyword evidence="1 5" id="KW-0808">Transferase</keyword>
<keyword evidence="5" id="KW-0963">Cytoplasm</keyword>
<dbReference type="PATRIC" id="fig|271.14.peg.1117"/>
<feature type="binding site" evidence="5">
    <location>
        <begin position="12"/>
        <end position="17"/>
    </location>
    <ligand>
        <name>ATP</name>
        <dbReference type="ChEBI" id="CHEBI:30616"/>
    </ligand>
</feature>
<dbReference type="SUPFAM" id="SSF52540">
    <property type="entry name" value="P-loop containing nucleoside triphosphate hydrolases"/>
    <property type="match status" value="1"/>
</dbReference>
<gene>
    <name evidence="5 8" type="primary">adk</name>
    <name evidence="8" type="ORF">BVI061214_01041</name>
</gene>
<dbReference type="UniPathway" id="UPA00588">
    <property type="reaction ID" value="UER00649"/>
</dbReference>
<keyword evidence="2 5" id="KW-0545">Nucleotide biosynthesis</keyword>
<dbReference type="HAMAP" id="MF_00235">
    <property type="entry name" value="Adenylate_kinase_Adk"/>
    <property type="match status" value="1"/>
</dbReference>
<comment type="caution">
    <text evidence="5">Lacks conserved residue(s) required for the propagation of feature annotation.</text>
</comment>
<evidence type="ECO:0000313" key="8">
    <source>
        <dbReference type="EMBL" id="KOX89858.1"/>
    </source>
</evidence>
<dbReference type="NCBIfam" id="NF011104">
    <property type="entry name" value="PRK14531.1"/>
    <property type="match status" value="1"/>
</dbReference>
<dbReference type="CDD" id="cd01428">
    <property type="entry name" value="ADK"/>
    <property type="match status" value="1"/>
</dbReference>
<evidence type="ECO:0000256" key="4">
    <source>
        <dbReference type="ARBA" id="ARBA00022777"/>
    </source>
</evidence>
<keyword evidence="5 7" id="KW-0067">ATP-binding</keyword>
<feature type="binding site" evidence="5">
    <location>
        <position position="169"/>
    </location>
    <ligand>
        <name>ATP</name>
        <dbReference type="ChEBI" id="CHEBI:30616"/>
    </ligand>
</feature>
<dbReference type="InterPro" id="IPR027417">
    <property type="entry name" value="P-loop_NTPase"/>
</dbReference>
<feature type="binding site" evidence="5">
    <location>
        <begin position="59"/>
        <end position="61"/>
    </location>
    <ligand>
        <name>AMP</name>
        <dbReference type="ChEBI" id="CHEBI:456215"/>
    </ligand>
</feature>
<comment type="domain">
    <text evidence="5">Consists of three domains, a large central CORE domain and two small peripheral domains, NMPbind and LID, which undergo movements during catalysis. The LID domain closes over the site of phosphoryl transfer upon ATP binding. Assembling and dissambling the active center during each catalytic cycle provides an effective means to prevent ATP hydrolysis.</text>
</comment>
<dbReference type="EC" id="2.7.4.3" evidence="5 7"/>
<reference evidence="8 9" key="1">
    <citation type="submission" date="2015-07" db="EMBL/GenBank/DDBJ databases">
        <authorList>
            <person name="Noorani M."/>
        </authorList>
    </citation>
    <scope>NUCLEOTIDE SEQUENCE [LARGE SCALE GENOMIC DNA]</scope>
    <source>
        <strain evidence="9">ATCC 25104 / DSM 625 / JCM 10724 / NBRC 103206 / NCIMB 11243 / YT-1</strain>
    </source>
</reference>
<dbReference type="InterPro" id="IPR033690">
    <property type="entry name" value="Adenylat_kinase_CS"/>
</dbReference>
<feature type="binding site" evidence="5">
    <location>
        <position position="89"/>
    </location>
    <ligand>
        <name>AMP</name>
        <dbReference type="ChEBI" id="CHEBI:456215"/>
    </ligand>
</feature>
<comment type="caution">
    <text evidence="8">The sequence shown here is derived from an EMBL/GenBank/DDBJ whole genome shotgun (WGS) entry which is preliminary data.</text>
</comment>
<keyword evidence="3 5" id="KW-0547">Nucleotide-binding</keyword>
<evidence type="ECO:0000256" key="5">
    <source>
        <dbReference type="HAMAP-Rule" id="MF_00235"/>
    </source>
</evidence>
<feature type="region of interest" description="NMP" evidence="5">
    <location>
        <begin position="32"/>
        <end position="61"/>
    </location>
</feature>
<dbReference type="GO" id="GO:0005737">
    <property type="term" value="C:cytoplasm"/>
    <property type="evidence" value="ECO:0007669"/>
    <property type="project" value="UniProtKB-SubCell"/>
</dbReference>
<dbReference type="GO" id="GO:0005524">
    <property type="term" value="F:ATP binding"/>
    <property type="evidence" value="ECO:0007669"/>
    <property type="project" value="UniProtKB-UniRule"/>
</dbReference>
<feature type="binding site" evidence="5">
    <location>
        <position position="38"/>
    </location>
    <ligand>
        <name>AMP</name>
        <dbReference type="ChEBI" id="CHEBI:456215"/>
    </ligand>
</feature>